<feature type="non-terminal residue" evidence="1">
    <location>
        <position position="1"/>
    </location>
</feature>
<organism evidence="1 2">
    <name type="scientific">Ambrosia artemisiifolia</name>
    <name type="common">Common ragweed</name>
    <dbReference type="NCBI Taxonomy" id="4212"/>
    <lineage>
        <taxon>Eukaryota</taxon>
        <taxon>Viridiplantae</taxon>
        <taxon>Streptophyta</taxon>
        <taxon>Embryophyta</taxon>
        <taxon>Tracheophyta</taxon>
        <taxon>Spermatophyta</taxon>
        <taxon>Magnoliopsida</taxon>
        <taxon>eudicotyledons</taxon>
        <taxon>Gunneridae</taxon>
        <taxon>Pentapetalae</taxon>
        <taxon>asterids</taxon>
        <taxon>campanulids</taxon>
        <taxon>Asterales</taxon>
        <taxon>Asteraceae</taxon>
        <taxon>Asteroideae</taxon>
        <taxon>Heliantheae alliance</taxon>
        <taxon>Heliantheae</taxon>
        <taxon>Ambrosia</taxon>
    </lineage>
</organism>
<name>A0AAD5CPD9_AMBAR</name>
<evidence type="ECO:0000313" key="1">
    <source>
        <dbReference type="EMBL" id="KAI7745643.1"/>
    </source>
</evidence>
<dbReference type="Proteomes" id="UP001206925">
    <property type="component" value="Unassembled WGS sequence"/>
</dbReference>
<reference evidence="1" key="1">
    <citation type="submission" date="2022-06" db="EMBL/GenBank/DDBJ databases">
        <title>Uncovering the hologenomic basis of an extraordinary plant invasion.</title>
        <authorList>
            <person name="Bieker V.C."/>
            <person name="Martin M.D."/>
            <person name="Gilbert T."/>
            <person name="Hodgins K."/>
            <person name="Battlay P."/>
            <person name="Petersen B."/>
            <person name="Wilson J."/>
        </authorList>
    </citation>
    <scope>NUCLEOTIDE SEQUENCE</scope>
    <source>
        <strain evidence="1">AA19_3_7</strain>
        <tissue evidence="1">Leaf</tissue>
    </source>
</reference>
<protein>
    <submittedName>
        <fullName evidence="1">Uncharacterized protein</fullName>
    </submittedName>
</protein>
<sequence length="77" mass="8955">RERERERERDLKGESGKAVVVNRTDIRSSKDLSVIVQLRPESDLEIKTIVVERATQTNAGKTKHLARRNEHVRFCSR</sequence>
<proteinExistence type="predicted"/>
<feature type="non-terminal residue" evidence="1">
    <location>
        <position position="77"/>
    </location>
</feature>
<dbReference type="EMBL" id="JAMZMK010007183">
    <property type="protein sequence ID" value="KAI7745643.1"/>
    <property type="molecule type" value="Genomic_DNA"/>
</dbReference>
<evidence type="ECO:0000313" key="2">
    <source>
        <dbReference type="Proteomes" id="UP001206925"/>
    </source>
</evidence>
<dbReference type="AlphaFoldDB" id="A0AAD5CPD9"/>
<comment type="caution">
    <text evidence="1">The sequence shown here is derived from an EMBL/GenBank/DDBJ whole genome shotgun (WGS) entry which is preliminary data.</text>
</comment>
<gene>
    <name evidence="1" type="ORF">M8C21_002729</name>
</gene>
<keyword evidence="2" id="KW-1185">Reference proteome</keyword>
<accession>A0AAD5CPD9</accession>